<dbReference type="Pfam" id="PF00582">
    <property type="entry name" value="Usp"/>
    <property type="match status" value="1"/>
</dbReference>
<evidence type="ECO:0000313" key="3">
    <source>
        <dbReference type="EMBL" id="MBK9718491.1"/>
    </source>
</evidence>
<evidence type="ECO:0000256" key="1">
    <source>
        <dbReference type="ARBA" id="ARBA00008791"/>
    </source>
</evidence>
<dbReference type="PANTHER" id="PTHR46268">
    <property type="entry name" value="STRESS RESPONSE PROTEIN NHAX"/>
    <property type="match status" value="1"/>
</dbReference>
<dbReference type="SUPFAM" id="SSF52402">
    <property type="entry name" value="Adenine nucleotide alpha hydrolases-like"/>
    <property type="match status" value="1"/>
</dbReference>
<dbReference type="AlphaFoldDB" id="A0A9D7SBQ9"/>
<evidence type="ECO:0000313" key="4">
    <source>
        <dbReference type="Proteomes" id="UP000808349"/>
    </source>
</evidence>
<comment type="similarity">
    <text evidence="1">Belongs to the universal stress protein A family.</text>
</comment>
<dbReference type="EMBL" id="JADKFW010000010">
    <property type="protein sequence ID" value="MBK9718491.1"/>
    <property type="molecule type" value="Genomic_DNA"/>
</dbReference>
<dbReference type="CDD" id="cd00293">
    <property type="entry name" value="USP-like"/>
    <property type="match status" value="1"/>
</dbReference>
<dbReference type="InterPro" id="IPR006015">
    <property type="entry name" value="Universal_stress_UspA"/>
</dbReference>
<name>A0A9D7SBQ9_9BACT</name>
<organism evidence="3 4">
    <name type="scientific">Candidatus Defluviibacterium haderslevense</name>
    <dbReference type="NCBI Taxonomy" id="2981993"/>
    <lineage>
        <taxon>Bacteria</taxon>
        <taxon>Pseudomonadati</taxon>
        <taxon>Bacteroidota</taxon>
        <taxon>Saprospiria</taxon>
        <taxon>Saprospirales</taxon>
        <taxon>Saprospiraceae</taxon>
        <taxon>Candidatus Defluviibacterium</taxon>
    </lineage>
</organism>
<protein>
    <submittedName>
        <fullName evidence="3">Universal stress protein</fullName>
    </submittedName>
</protein>
<dbReference type="PRINTS" id="PR01438">
    <property type="entry name" value="UNVRSLSTRESS"/>
</dbReference>
<dbReference type="Proteomes" id="UP000808349">
    <property type="component" value="Unassembled WGS sequence"/>
</dbReference>
<sequence length="151" mass="16613">MKPFNVILCPYDFSNFADKALDYAVRLTLSSGQRLAIVNVIVNPFLFEGGSPVLNNNLLALDLLQQIKDEENAKLNELKLKLQQDHPTLEVEYILEEDNDVEACILAAQAKTKADLIVMGSHGRKGIKRVLLGSVAEGVLRNAACPVLIVK</sequence>
<dbReference type="InterPro" id="IPR006016">
    <property type="entry name" value="UspA"/>
</dbReference>
<dbReference type="InterPro" id="IPR014729">
    <property type="entry name" value="Rossmann-like_a/b/a_fold"/>
</dbReference>
<dbReference type="PANTHER" id="PTHR46268:SF6">
    <property type="entry name" value="UNIVERSAL STRESS PROTEIN UP12"/>
    <property type="match status" value="1"/>
</dbReference>
<proteinExistence type="inferred from homology"/>
<evidence type="ECO:0000259" key="2">
    <source>
        <dbReference type="Pfam" id="PF00582"/>
    </source>
</evidence>
<comment type="caution">
    <text evidence="3">The sequence shown here is derived from an EMBL/GenBank/DDBJ whole genome shotgun (WGS) entry which is preliminary data.</text>
</comment>
<dbReference type="Gene3D" id="3.40.50.620">
    <property type="entry name" value="HUPs"/>
    <property type="match status" value="1"/>
</dbReference>
<gene>
    <name evidence="3" type="ORF">IPO85_13460</name>
</gene>
<accession>A0A9D7SBQ9</accession>
<feature type="domain" description="UspA" evidence="2">
    <location>
        <begin position="4"/>
        <end position="151"/>
    </location>
</feature>
<reference evidence="3 4" key="1">
    <citation type="submission" date="2020-10" db="EMBL/GenBank/DDBJ databases">
        <title>Connecting structure to function with the recovery of over 1000 high-quality activated sludge metagenome-assembled genomes encoding full-length rRNA genes using long-read sequencing.</title>
        <authorList>
            <person name="Singleton C.M."/>
            <person name="Petriglieri F."/>
            <person name="Kristensen J.M."/>
            <person name="Kirkegaard R.H."/>
            <person name="Michaelsen T.Y."/>
            <person name="Andersen M.H."/>
            <person name="Karst S.M."/>
            <person name="Dueholm M.S."/>
            <person name="Nielsen P.H."/>
            <person name="Albertsen M."/>
        </authorList>
    </citation>
    <scope>NUCLEOTIDE SEQUENCE [LARGE SCALE GENOMIC DNA]</scope>
    <source>
        <strain evidence="3">Ribe_18-Q3-R11-54_BAT3C.373</strain>
    </source>
</reference>